<dbReference type="EMBL" id="JAGFOA010000002">
    <property type="protein sequence ID" value="MBO3662938.1"/>
    <property type="molecule type" value="Genomic_DNA"/>
</dbReference>
<reference evidence="1" key="1">
    <citation type="submission" date="2021-03" db="EMBL/GenBank/DDBJ databases">
        <title>Microbacterium sp. nov., a novel actinobacterium isolated from cow dung.</title>
        <authorList>
            <person name="Zhang L."/>
        </authorList>
    </citation>
    <scope>NUCLEOTIDE SEQUENCE</scope>
    <source>
        <strain evidence="1">NEAU-LLB</strain>
    </source>
</reference>
<organism evidence="1 2">
    <name type="scientific">Microbacterium stercoris</name>
    <dbReference type="NCBI Taxonomy" id="2820289"/>
    <lineage>
        <taxon>Bacteria</taxon>
        <taxon>Bacillati</taxon>
        <taxon>Actinomycetota</taxon>
        <taxon>Actinomycetes</taxon>
        <taxon>Micrococcales</taxon>
        <taxon>Microbacteriaceae</taxon>
        <taxon>Microbacterium</taxon>
    </lineage>
</organism>
<keyword evidence="2" id="KW-1185">Reference proteome</keyword>
<gene>
    <name evidence="1" type="ORF">J5V96_05355</name>
</gene>
<dbReference type="AlphaFoldDB" id="A0A939TM86"/>
<accession>A0A939TM86</accession>
<dbReference type="InterPro" id="IPR025447">
    <property type="entry name" value="DUF4192"/>
</dbReference>
<protein>
    <submittedName>
        <fullName evidence="1">DUF4192 family protein</fullName>
    </submittedName>
</protein>
<dbReference type="Proteomes" id="UP000680132">
    <property type="component" value="Unassembled WGS sequence"/>
</dbReference>
<proteinExistence type="predicted"/>
<comment type="caution">
    <text evidence="1">The sequence shown here is derived from an EMBL/GenBank/DDBJ whole genome shotgun (WGS) entry which is preliminary data.</text>
</comment>
<dbReference type="RefSeq" id="WP_208501401.1">
    <property type="nucleotide sequence ID" value="NZ_JAGFOA010000002.1"/>
</dbReference>
<dbReference type="PROSITE" id="PS51257">
    <property type="entry name" value="PROKAR_LIPOPROTEIN"/>
    <property type="match status" value="1"/>
</dbReference>
<sequence>MTTQTRFSPSPQPAVVKAHGAADLLSLVPLLIGCRPRDSVVLVPFAGGRAAGGLRLDLPADELSADETAEIAAEFVGHLARLPKEIDRAAVVVYTDDPYRDEQGRVARSAFVQALLRCLAAAEYGLVDALCVGSDGWGQCLDGPFEPHPLSEIEPDRLALPGIEVPQGDQHAGTELPPSNLIEREQVGHELLRLTLRSDDLTLPDLFEDALAHDPADLSPPVLARLALALDRPAIRDIALGQWAGDLDEGRAIQRFNVAWSRGERIDFDGPLRLAGEGDEADPDRLRHALEVAKRVASVAPRARRAGPFAAAAWLSWALGRSTHAAHFVKLAREIDPHHGLADIIATMIAQTHLPAWLGSRVSPRASRTRRAGQRGAS</sequence>
<evidence type="ECO:0000313" key="2">
    <source>
        <dbReference type="Proteomes" id="UP000680132"/>
    </source>
</evidence>
<name>A0A939TM86_9MICO</name>
<evidence type="ECO:0000313" key="1">
    <source>
        <dbReference type="EMBL" id="MBO3662938.1"/>
    </source>
</evidence>
<dbReference type="Pfam" id="PF13830">
    <property type="entry name" value="DUF4192"/>
    <property type="match status" value="1"/>
</dbReference>